<sequence length="237" mass="26821">MQKNYLYTLKKQKRTQELTKLKHAYLPTFLIYFGLLFLVMAYGPLFLDEVRYRLGLIRNQKFVLNDSAAQNDSVFARYLTSQNINLRPANTSFSIVIEKLGVSAPVVADVSVTSDEDYLAALRSGVAHASTSPYPSENPGNVYLFAHSAVNFWELGRYAGVFNLARKLEIGDTIHIFYKESDYKYVVVNKEVLNGWDTYPLTRSVVEPTLTLQTCDPPGTTLNRLIVTAKLEEVHPL</sequence>
<keyword evidence="2" id="KW-1133">Transmembrane helix</keyword>
<keyword evidence="1" id="KW-0378">Hydrolase</keyword>
<dbReference type="Pfam" id="PF04203">
    <property type="entry name" value="Sortase"/>
    <property type="match status" value="1"/>
</dbReference>
<dbReference type="InterPro" id="IPR023365">
    <property type="entry name" value="Sortase_dom-sf"/>
</dbReference>
<reference evidence="3" key="1">
    <citation type="submission" date="2020-04" db="EMBL/GenBank/DDBJ databases">
        <authorList>
            <person name="Zhang T."/>
        </authorList>
    </citation>
    <scope>NUCLEOTIDE SEQUENCE</scope>
    <source>
        <strain evidence="3">HKST-UBA79</strain>
    </source>
</reference>
<comment type="caution">
    <text evidence="3">The sequence shown here is derived from an EMBL/GenBank/DDBJ whole genome shotgun (WGS) entry which is preliminary data.</text>
</comment>
<feature type="transmembrane region" description="Helical" evidence="2">
    <location>
        <begin position="24"/>
        <end position="47"/>
    </location>
</feature>
<keyword evidence="2" id="KW-0812">Transmembrane</keyword>
<gene>
    <name evidence="3" type="ORF">KC980_00810</name>
</gene>
<organism evidence="3 4">
    <name type="scientific">candidate division WWE3 bacterium</name>
    <dbReference type="NCBI Taxonomy" id="2053526"/>
    <lineage>
        <taxon>Bacteria</taxon>
        <taxon>Katanobacteria</taxon>
    </lineage>
</organism>
<proteinExistence type="predicted"/>
<accession>A0A955J1M8</accession>
<name>A0A955J1M8_UNCKA</name>
<evidence type="ECO:0000313" key="3">
    <source>
        <dbReference type="EMBL" id="MCA9308028.1"/>
    </source>
</evidence>
<dbReference type="Gene3D" id="2.40.260.10">
    <property type="entry name" value="Sortase"/>
    <property type="match status" value="1"/>
</dbReference>
<dbReference type="EMBL" id="JAGQNX010000021">
    <property type="protein sequence ID" value="MCA9308028.1"/>
    <property type="molecule type" value="Genomic_DNA"/>
</dbReference>
<dbReference type="Proteomes" id="UP000740557">
    <property type="component" value="Unassembled WGS sequence"/>
</dbReference>
<dbReference type="CDD" id="cd05830">
    <property type="entry name" value="Sortase_E"/>
    <property type="match status" value="1"/>
</dbReference>
<dbReference type="SUPFAM" id="SSF63817">
    <property type="entry name" value="Sortase"/>
    <property type="match status" value="1"/>
</dbReference>
<evidence type="ECO:0000256" key="1">
    <source>
        <dbReference type="ARBA" id="ARBA00022801"/>
    </source>
</evidence>
<dbReference type="InterPro" id="IPR005754">
    <property type="entry name" value="Sortase"/>
</dbReference>
<evidence type="ECO:0000313" key="4">
    <source>
        <dbReference type="Proteomes" id="UP000740557"/>
    </source>
</evidence>
<dbReference type="AlphaFoldDB" id="A0A955J1M8"/>
<dbReference type="GO" id="GO:0016787">
    <property type="term" value="F:hydrolase activity"/>
    <property type="evidence" value="ECO:0007669"/>
    <property type="project" value="UniProtKB-KW"/>
</dbReference>
<evidence type="ECO:0000256" key="2">
    <source>
        <dbReference type="SAM" id="Phobius"/>
    </source>
</evidence>
<reference evidence="3" key="2">
    <citation type="journal article" date="2021" name="Microbiome">
        <title>Successional dynamics and alternative stable states in a saline activated sludge microbial community over 9 years.</title>
        <authorList>
            <person name="Wang Y."/>
            <person name="Ye J."/>
            <person name="Ju F."/>
            <person name="Liu L."/>
            <person name="Boyd J.A."/>
            <person name="Deng Y."/>
            <person name="Parks D.H."/>
            <person name="Jiang X."/>
            <person name="Yin X."/>
            <person name="Woodcroft B.J."/>
            <person name="Tyson G.W."/>
            <person name="Hugenholtz P."/>
            <person name="Polz M.F."/>
            <person name="Zhang T."/>
        </authorList>
    </citation>
    <scope>NUCLEOTIDE SEQUENCE</scope>
    <source>
        <strain evidence="3">HKST-UBA79</strain>
    </source>
</reference>
<protein>
    <submittedName>
        <fullName evidence="3">Class E sortase</fullName>
    </submittedName>
</protein>
<dbReference type="InterPro" id="IPR042003">
    <property type="entry name" value="Sortase_E"/>
</dbReference>
<keyword evidence="2" id="KW-0472">Membrane</keyword>